<evidence type="ECO:0000313" key="5">
    <source>
        <dbReference type="Proteomes" id="UP000652176"/>
    </source>
</evidence>
<dbReference type="InterPro" id="IPR032508">
    <property type="entry name" value="FecR_C"/>
</dbReference>
<evidence type="ECO:0000313" key="4">
    <source>
        <dbReference type="EMBL" id="MBD9354345.1"/>
    </source>
</evidence>
<gene>
    <name evidence="4" type="ORF">IE877_00320</name>
</gene>
<dbReference type="Gene3D" id="2.60.120.1440">
    <property type="match status" value="1"/>
</dbReference>
<name>A0ABR9CUP3_9GAMM</name>
<dbReference type="PANTHER" id="PTHR30273:SF2">
    <property type="entry name" value="PROTEIN FECR"/>
    <property type="match status" value="1"/>
</dbReference>
<organism evidence="4 5">
    <name type="scientific">Methylomonas albis</name>
    <dbReference type="NCBI Taxonomy" id="1854563"/>
    <lineage>
        <taxon>Bacteria</taxon>
        <taxon>Pseudomonadati</taxon>
        <taxon>Pseudomonadota</taxon>
        <taxon>Gammaproteobacteria</taxon>
        <taxon>Methylococcales</taxon>
        <taxon>Methylococcaceae</taxon>
        <taxon>Methylomonas</taxon>
    </lineage>
</organism>
<feature type="domain" description="FecR N-terminal" evidence="2">
    <location>
        <begin position="11"/>
        <end position="52"/>
    </location>
</feature>
<dbReference type="Pfam" id="PF16220">
    <property type="entry name" value="DUF4880"/>
    <property type="match status" value="1"/>
</dbReference>
<feature type="domain" description="FecR protein" evidence="1">
    <location>
        <begin position="111"/>
        <end position="204"/>
    </location>
</feature>
<dbReference type="Proteomes" id="UP000652176">
    <property type="component" value="Unassembled WGS sequence"/>
</dbReference>
<comment type="caution">
    <text evidence="4">The sequence shown here is derived from an EMBL/GenBank/DDBJ whole genome shotgun (WGS) entry which is preliminary data.</text>
</comment>
<dbReference type="Pfam" id="PF16344">
    <property type="entry name" value="FecR_C"/>
    <property type="match status" value="1"/>
</dbReference>
<dbReference type="Pfam" id="PF04773">
    <property type="entry name" value="FecR"/>
    <property type="match status" value="1"/>
</dbReference>
<accession>A0ABR9CUP3</accession>
<dbReference type="InterPro" id="IPR012373">
    <property type="entry name" value="Ferrdict_sens_TM"/>
</dbReference>
<reference evidence="4 5" key="1">
    <citation type="submission" date="2020-09" db="EMBL/GenBank/DDBJ databases">
        <title>Methylomonas albis sp. nov. and Methylomonas fluvii sp. nov.: Two cold-adapted methanotrophs from the River Elbe and an amended description of Methylovulum psychrotolerans strain Eb1.</title>
        <authorList>
            <person name="Bussmann I.K."/>
            <person name="Klings K.-W."/>
            <person name="Warnstedt J."/>
            <person name="Hoppert M."/>
            <person name="Saborowski A."/>
            <person name="Horn F."/>
            <person name="Liebner S."/>
        </authorList>
    </citation>
    <scope>NUCLEOTIDE SEQUENCE [LARGE SCALE GENOMIC DNA]</scope>
    <source>
        <strain evidence="4 5">EbA</strain>
    </source>
</reference>
<dbReference type="PANTHER" id="PTHR30273">
    <property type="entry name" value="PERIPLASMIC SIGNAL SENSOR AND SIGMA FACTOR ACTIVATOR FECR-RELATED"/>
    <property type="match status" value="1"/>
</dbReference>
<dbReference type="PIRSF" id="PIRSF018266">
    <property type="entry name" value="FecR"/>
    <property type="match status" value="1"/>
</dbReference>
<protein>
    <submittedName>
        <fullName evidence="4">FecR family protein</fullName>
    </submittedName>
</protein>
<keyword evidence="5" id="KW-1185">Reference proteome</keyword>
<evidence type="ECO:0000259" key="2">
    <source>
        <dbReference type="Pfam" id="PF16220"/>
    </source>
</evidence>
<dbReference type="InterPro" id="IPR006860">
    <property type="entry name" value="FecR"/>
</dbReference>
<evidence type="ECO:0000259" key="1">
    <source>
        <dbReference type="Pfam" id="PF04773"/>
    </source>
</evidence>
<sequence>MSDSELHQAEQEALLWQARLSSDLITHNQRAEFQQWLTKSPENRAAWQDVNAFWTGLDSLTPADIGLEPAKPVLPFAKPRRLSVKTGLALAASLLLTLTAVYQQLDFYPADYRSSTGQQSEIALSDGSTLLLNTSSAVSVDFSAQQRLVTLQRGEAFFTVAADAKRPFVVKTGAGEVQALGTAFDVKLRDDGEVDVTVFEHAVKVSSADGQIQARLAAAEHLQFGRYHLSAATPVNLSRAGAWHQQRIVFQDKPLSEVAAELERYRPGKILIVSDGIKNLPITGVFGAADTDLALQALEQSLQIKVRKITDRLVLLSAK</sequence>
<dbReference type="Gene3D" id="3.55.50.30">
    <property type="match status" value="1"/>
</dbReference>
<feature type="domain" description="Protein FecR C-terminal" evidence="3">
    <location>
        <begin position="247"/>
        <end position="314"/>
    </location>
</feature>
<dbReference type="EMBL" id="JACXSS010000001">
    <property type="protein sequence ID" value="MBD9354345.1"/>
    <property type="molecule type" value="Genomic_DNA"/>
</dbReference>
<proteinExistence type="predicted"/>
<dbReference type="InterPro" id="IPR032623">
    <property type="entry name" value="FecR_N"/>
</dbReference>
<evidence type="ECO:0000259" key="3">
    <source>
        <dbReference type="Pfam" id="PF16344"/>
    </source>
</evidence>